<dbReference type="Proteomes" id="UP000284189">
    <property type="component" value="Unassembled WGS sequence"/>
</dbReference>
<comment type="caution">
    <text evidence="1">The sequence shown here is derived from an EMBL/GenBank/DDBJ whole genome shotgun (WGS) entry which is preliminary data.</text>
</comment>
<dbReference type="OrthoDB" id="1097772at2"/>
<sequence>MKTKAEIKFNEIVKSCFHERLKPLKFKKKANNFYRDLGEIGQIINIQKSMFRSKENISFTANIGIFSPIYWDSEYNFKVDPEPPAYPTEPVSIIRTRIGRFIDGKDKWWDLDERANVGNIKSELTETLENKILPYFEKIKSNESLIKFIETEYQNYNSTYVKFVMYGELGMKDKLEQIYPILINECTKHQLSHIKERASKYGIQKEHS</sequence>
<evidence type="ECO:0000313" key="2">
    <source>
        <dbReference type="EMBL" id="TXK08420.1"/>
    </source>
</evidence>
<dbReference type="InterPro" id="IPR025412">
    <property type="entry name" value="DUF4304"/>
</dbReference>
<name>A0A418ND81_9FLAO</name>
<dbReference type="RefSeq" id="WP_119638273.1">
    <property type="nucleotide sequence ID" value="NZ_QXFJ01000007.1"/>
</dbReference>
<dbReference type="AlphaFoldDB" id="A0A418ND81"/>
<reference evidence="2 4" key="2">
    <citation type="submission" date="2019-07" db="EMBL/GenBank/DDBJ databases">
        <title>Draft genome of two Muricauda strains isolated from deep sea.</title>
        <authorList>
            <person name="Sun C."/>
        </authorList>
    </citation>
    <scope>NUCLEOTIDE SEQUENCE [LARGE SCALE GENOMIC DNA]</scope>
    <source>
        <strain evidence="2 4">NH166</strain>
    </source>
</reference>
<dbReference type="EMBL" id="QXFJ01000007">
    <property type="protein sequence ID" value="RIV74296.1"/>
    <property type="molecule type" value="Genomic_DNA"/>
</dbReference>
<gene>
    <name evidence="1" type="ORF">D2U88_00055</name>
    <name evidence="2" type="ORF">FQ019_00045</name>
</gene>
<dbReference type="Pfam" id="PF14137">
    <property type="entry name" value="DUF4304"/>
    <property type="match status" value="1"/>
</dbReference>
<protein>
    <submittedName>
        <fullName evidence="1">DUF4304 domain-containing protein</fullName>
    </submittedName>
</protein>
<evidence type="ECO:0000313" key="4">
    <source>
        <dbReference type="Proteomes" id="UP000321528"/>
    </source>
</evidence>
<evidence type="ECO:0000313" key="1">
    <source>
        <dbReference type="EMBL" id="RIV74296.1"/>
    </source>
</evidence>
<proteinExistence type="predicted"/>
<dbReference type="Proteomes" id="UP000321528">
    <property type="component" value="Unassembled WGS sequence"/>
</dbReference>
<evidence type="ECO:0000313" key="3">
    <source>
        <dbReference type="Proteomes" id="UP000284189"/>
    </source>
</evidence>
<accession>A0A418ND81</accession>
<keyword evidence="4" id="KW-1185">Reference proteome</keyword>
<dbReference type="EMBL" id="VNWL01000006">
    <property type="protein sequence ID" value="TXK08420.1"/>
    <property type="molecule type" value="Genomic_DNA"/>
</dbReference>
<organism evidence="1 3">
    <name type="scientific">Flagellimonas aequoris</name>
    <dbReference type="NCBI Taxonomy" id="2306997"/>
    <lineage>
        <taxon>Bacteria</taxon>
        <taxon>Pseudomonadati</taxon>
        <taxon>Bacteroidota</taxon>
        <taxon>Flavobacteriia</taxon>
        <taxon>Flavobacteriales</taxon>
        <taxon>Flavobacteriaceae</taxon>
        <taxon>Flagellimonas</taxon>
    </lineage>
</organism>
<reference evidence="1 3" key="1">
    <citation type="submission" date="2018-08" db="EMBL/GenBank/DDBJ databases">
        <title>Proposal of Muricauda 72 sp.nov. and Muricauda NH166 sp.nov., isolated from seawater.</title>
        <authorList>
            <person name="Cheng H."/>
            <person name="Wu Y.-H."/>
            <person name="Guo L.-L."/>
            <person name="Xu X.-W."/>
        </authorList>
    </citation>
    <scope>NUCLEOTIDE SEQUENCE [LARGE SCALE GENOMIC DNA]</scope>
    <source>
        <strain evidence="1 3">NH166</strain>
    </source>
</reference>